<dbReference type="PANTHER" id="PTHR20961">
    <property type="entry name" value="GLYCOSYLTRANSFERASE"/>
    <property type="match status" value="1"/>
</dbReference>
<evidence type="ECO:0000256" key="5">
    <source>
        <dbReference type="SAM" id="SignalP"/>
    </source>
</evidence>
<evidence type="ECO:0000256" key="3">
    <source>
        <dbReference type="ARBA" id="ARBA00023180"/>
    </source>
</evidence>
<dbReference type="InterPro" id="IPR049625">
    <property type="entry name" value="Glyco_transf_61_cat"/>
</dbReference>
<feature type="compositionally biased region" description="Gly residues" evidence="4">
    <location>
        <begin position="583"/>
        <end position="601"/>
    </location>
</feature>
<keyword evidence="5" id="KW-0732">Signal</keyword>
<keyword evidence="3" id="KW-0325">Glycoprotein</keyword>
<dbReference type="InterPro" id="IPR007657">
    <property type="entry name" value="Glycosyltransferase_61"/>
</dbReference>
<feature type="compositionally biased region" description="Low complexity" evidence="4">
    <location>
        <begin position="504"/>
        <end position="533"/>
    </location>
</feature>
<evidence type="ECO:0000313" key="8">
    <source>
        <dbReference type="Proteomes" id="UP000247498"/>
    </source>
</evidence>
<feature type="compositionally biased region" description="Low complexity" evidence="4">
    <location>
        <begin position="602"/>
        <end position="613"/>
    </location>
</feature>
<proteinExistence type="predicted"/>
<organism evidence="7 8">
    <name type="scientific">Raphidocelis subcapitata</name>
    <dbReference type="NCBI Taxonomy" id="307507"/>
    <lineage>
        <taxon>Eukaryota</taxon>
        <taxon>Viridiplantae</taxon>
        <taxon>Chlorophyta</taxon>
        <taxon>core chlorophytes</taxon>
        <taxon>Chlorophyceae</taxon>
        <taxon>CS clade</taxon>
        <taxon>Sphaeropleales</taxon>
        <taxon>Selenastraceae</taxon>
        <taxon>Raphidocelis</taxon>
    </lineage>
</organism>
<evidence type="ECO:0000259" key="6">
    <source>
        <dbReference type="Pfam" id="PF04577"/>
    </source>
</evidence>
<name>A0A2V0PGY8_9CHLO</name>
<protein>
    <recommendedName>
        <fullName evidence="6">Glycosyltransferase 61 catalytic domain-containing protein</fullName>
    </recommendedName>
</protein>
<keyword evidence="2" id="KW-0808">Transferase</keyword>
<dbReference type="GO" id="GO:0016763">
    <property type="term" value="F:pentosyltransferase activity"/>
    <property type="evidence" value="ECO:0007669"/>
    <property type="project" value="UniProtKB-ARBA"/>
</dbReference>
<dbReference type="InParanoid" id="A0A2V0PGY8"/>
<comment type="caution">
    <text evidence="7">The sequence shown here is derived from an EMBL/GenBank/DDBJ whole genome shotgun (WGS) entry which is preliminary data.</text>
</comment>
<dbReference type="GO" id="GO:0005794">
    <property type="term" value="C:Golgi apparatus"/>
    <property type="evidence" value="ECO:0007669"/>
    <property type="project" value="UniProtKB-ARBA"/>
</dbReference>
<gene>
    <name evidence="7" type="ORF">Rsub_11594</name>
</gene>
<feature type="signal peptide" evidence="5">
    <location>
        <begin position="1"/>
        <end position="16"/>
    </location>
</feature>
<dbReference type="AlphaFoldDB" id="A0A2V0PGY8"/>
<dbReference type="Pfam" id="PF04577">
    <property type="entry name" value="Glyco_transf_61"/>
    <property type="match status" value="1"/>
</dbReference>
<keyword evidence="8" id="KW-1185">Reference proteome</keyword>
<keyword evidence="1" id="KW-0328">Glycosyltransferase</keyword>
<evidence type="ECO:0000313" key="7">
    <source>
        <dbReference type="EMBL" id="GBF98829.1"/>
    </source>
</evidence>
<feature type="compositionally biased region" description="Gly residues" evidence="4">
    <location>
        <begin position="614"/>
        <end position="625"/>
    </location>
</feature>
<reference evidence="7 8" key="1">
    <citation type="journal article" date="2018" name="Sci. Rep.">
        <title>Raphidocelis subcapitata (=Pseudokirchneriella subcapitata) provides an insight into genome evolution and environmental adaptations in the Sphaeropleales.</title>
        <authorList>
            <person name="Suzuki S."/>
            <person name="Yamaguchi H."/>
            <person name="Nakajima N."/>
            <person name="Kawachi M."/>
        </authorList>
    </citation>
    <scope>NUCLEOTIDE SEQUENCE [LARGE SCALE GENOMIC DNA]</scope>
    <source>
        <strain evidence="7 8">NIES-35</strain>
    </source>
</reference>
<evidence type="ECO:0000256" key="2">
    <source>
        <dbReference type="ARBA" id="ARBA00022679"/>
    </source>
</evidence>
<dbReference type="PANTHER" id="PTHR20961:SF124">
    <property type="entry name" value="GLYCOSYLTRANSFERASE"/>
    <property type="match status" value="1"/>
</dbReference>
<evidence type="ECO:0000256" key="1">
    <source>
        <dbReference type="ARBA" id="ARBA00022676"/>
    </source>
</evidence>
<dbReference type="Proteomes" id="UP000247498">
    <property type="component" value="Unassembled WGS sequence"/>
</dbReference>
<evidence type="ECO:0000256" key="4">
    <source>
        <dbReference type="SAM" id="MobiDB-lite"/>
    </source>
</evidence>
<accession>A0A2V0PGY8</accession>
<dbReference type="STRING" id="307507.A0A2V0PGY8"/>
<dbReference type="OrthoDB" id="529273at2759"/>
<feature type="region of interest" description="Disordered" evidence="4">
    <location>
        <begin position="492"/>
        <end position="639"/>
    </location>
</feature>
<sequence>MAAALLLALLLAGAAGQPSPCAGPINVEGAAKFCQTLTKVCIDHGDYVLYENKHNPRHEAFQGLPQIALGSVKIDYHGFADVWGTELAYPDPLVRPATDGEESRELQEPQFSSCTVPLVIYPSYLYSYGEFFARTLATLYAMRSKGWVDGRSTLLVATLGMRLEPYHNFLLAPFSVWPPATLGHASARLPLSTAEPYNPDGRHVRCFRSLAVCRTSYLWRLGVERPLWSTGQFILAHYRAQLPPPEPELADPSKLRVVISTRPLDSHARVLVNQDQVWSWCTKFQEPRGAPNWGGTSCLRHEFGRDALRDLAVAANADVLIGVHGGALFNAFFMPARSSVVEIRPLGFRGAWPNAYMKDMTATDDAHSLFWWGINAATPNASAPGDLELRARGLNATWPRDRHTRIRLVPLQYIFERIALTRRDESRYLEFRRRREHYITDTLTNLGEDDRRLRRQLLDAGEGGAGAGAGALAADGSGAGEGGVARQLPAAASPLMPGVGSSGGSSSSSSSRSSGGSSGGSSSSSSGGSSSSSGSGGGGGGGATEAAAGATAGDGGGAGTPLLAPSVGDADSDWRHGSERWGGDYGGYGWLAEGGDGGPGSGASTAAAAESEGAAGGGGGGGGAPPRGAPRPPRAEEEL</sequence>
<feature type="chain" id="PRO_5015951647" description="Glycosyltransferase 61 catalytic domain-containing protein" evidence="5">
    <location>
        <begin position="17"/>
        <end position="639"/>
    </location>
</feature>
<feature type="compositionally biased region" description="Gly residues" evidence="4">
    <location>
        <begin position="534"/>
        <end position="543"/>
    </location>
</feature>
<feature type="domain" description="Glycosyltransferase 61 catalytic" evidence="6">
    <location>
        <begin position="242"/>
        <end position="341"/>
    </location>
</feature>
<feature type="compositionally biased region" description="Basic and acidic residues" evidence="4">
    <location>
        <begin position="572"/>
        <end position="582"/>
    </location>
</feature>
<dbReference type="EMBL" id="BDRX01000136">
    <property type="protein sequence ID" value="GBF98829.1"/>
    <property type="molecule type" value="Genomic_DNA"/>
</dbReference>